<evidence type="ECO:0000313" key="2">
    <source>
        <dbReference type="Proteomes" id="UP000007832"/>
    </source>
</evidence>
<evidence type="ECO:0000313" key="1">
    <source>
        <dbReference type="EMBL" id="EGR94443.1"/>
    </source>
</evidence>
<name>F9NY32_9ACTN</name>
<sequence length="53" mass="5423">MAGQFCFCDDVRRSIDAGACEASQGRGSSGAQPSATAAWPYDIARSLLEAGGL</sequence>
<dbReference type="AlphaFoldDB" id="F9NY32"/>
<protein>
    <submittedName>
        <fullName evidence="1">Conserved domain protein</fullName>
    </submittedName>
</protein>
<dbReference type="PATRIC" id="fig|1051006.4.peg.2104"/>
<dbReference type="EMBL" id="AFUN01000047">
    <property type="protein sequence ID" value="EGR94443.1"/>
    <property type="molecule type" value="Genomic_DNA"/>
</dbReference>
<comment type="caution">
    <text evidence="1">The sequence shown here is derived from an EMBL/GenBank/DDBJ whole genome shotgun (WGS) entry which is preliminary data.</text>
</comment>
<gene>
    <name evidence="1" type="ORF">HMPREF1162_1533</name>
</gene>
<accession>F9NY32</accession>
<dbReference type="Proteomes" id="UP000007832">
    <property type="component" value="Unassembled WGS sequence"/>
</dbReference>
<proteinExistence type="predicted"/>
<organism evidence="1 2">
    <name type="scientific">[Propionibacterium] namnetense SK182B-JCVI</name>
    <dbReference type="NCBI Taxonomy" id="1051006"/>
    <lineage>
        <taxon>Bacteria</taxon>
        <taxon>Bacillati</taxon>
        <taxon>Actinomycetota</taxon>
        <taxon>Actinomycetes</taxon>
        <taxon>Propionibacteriales</taxon>
        <taxon>Propionibacteriaceae</taxon>
        <taxon>Cutibacterium</taxon>
    </lineage>
</organism>
<reference evidence="1 2" key="1">
    <citation type="submission" date="2011-07" db="EMBL/GenBank/DDBJ databases">
        <title>Genome Sequence of Propionibacterium acnes SK182B-JCVI.</title>
        <authorList>
            <person name="Durkin A.S."/>
            <person name="Madupu R."/>
            <person name="Hostetler J."/>
            <person name="Radune D."/>
            <person name="Torralba M."/>
            <person name="Methe B."/>
            <person name="Sutton G."/>
            <person name="Strausberg R.L."/>
            <person name="Nelson K.E."/>
        </authorList>
    </citation>
    <scope>NUCLEOTIDE SEQUENCE [LARGE SCALE GENOMIC DNA]</scope>
    <source>
        <strain evidence="1 2">SK182B-JCVI</strain>
    </source>
</reference>